<gene>
    <name evidence="2" type="ORF">BDV29DRAFT_179747</name>
</gene>
<evidence type="ECO:0000313" key="3">
    <source>
        <dbReference type="Proteomes" id="UP000326565"/>
    </source>
</evidence>
<evidence type="ECO:0000256" key="1">
    <source>
        <dbReference type="SAM" id="MobiDB-lite"/>
    </source>
</evidence>
<feature type="region of interest" description="Disordered" evidence="1">
    <location>
        <begin position="21"/>
        <end position="194"/>
    </location>
</feature>
<dbReference type="PANTHER" id="PTHR15837:SF5">
    <property type="entry name" value="NYN DOMAIN-CONTAINING PROTEIN"/>
    <property type="match status" value="1"/>
</dbReference>
<dbReference type="Gene3D" id="3.40.50.1010">
    <property type="entry name" value="5'-nuclease"/>
    <property type="match status" value="1"/>
</dbReference>
<organism evidence="2 3">
    <name type="scientific">Aspergillus leporis</name>
    <dbReference type="NCBI Taxonomy" id="41062"/>
    <lineage>
        <taxon>Eukaryota</taxon>
        <taxon>Fungi</taxon>
        <taxon>Dikarya</taxon>
        <taxon>Ascomycota</taxon>
        <taxon>Pezizomycotina</taxon>
        <taxon>Eurotiomycetes</taxon>
        <taxon>Eurotiomycetidae</taxon>
        <taxon>Eurotiales</taxon>
        <taxon>Aspergillaceae</taxon>
        <taxon>Aspergillus</taxon>
        <taxon>Aspergillus subgen. Circumdati</taxon>
    </lineage>
</organism>
<dbReference type="Proteomes" id="UP000326565">
    <property type="component" value="Unassembled WGS sequence"/>
</dbReference>
<dbReference type="EMBL" id="ML732281">
    <property type="protein sequence ID" value="KAB8071141.1"/>
    <property type="molecule type" value="Genomic_DNA"/>
</dbReference>
<dbReference type="GO" id="GO:0031267">
    <property type="term" value="F:small GTPase binding"/>
    <property type="evidence" value="ECO:0007669"/>
    <property type="project" value="TreeGrafter"/>
</dbReference>
<feature type="compositionally biased region" description="Basic and acidic residues" evidence="1">
    <location>
        <begin position="154"/>
        <end position="167"/>
    </location>
</feature>
<accession>A0A5N5WRM0</accession>
<dbReference type="PANTHER" id="PTHR15837">
    <property type="entry name" value="RAN GUANINE NUCLEOTIDE RELEASE FACTOR"/>
    <property type="match status" value="1"/>
</dbReference>
<dbReference type="InterPro" id="IPR007681">
    <property type="entry name" value="Mog1"/>
</dbReference>
<sequence length="511" mass="56618">MPPSITSSSNWDFTPVINLLRSPTYSGSDRSVPSRHHDSHRVLSTTESGKVAAQRPNRPTPDLKHESGGPPKLGDFGSLCDLLGNTTTSAGAEAGPRHGNNESSVEQPPEQPKRIQILKRPSHKGTNDEDLDKALPRTPPRPIPVSDVPRSRKTTVEPRPIKHRDQPKQTAPEPNLSESNAEAESDNPSIFDPPLSKRGVLSLVPSQVGIAEAFSEPSQTPPSSYDEAEKTLTPIAIQNLPGSAIRVQPVAYRSATDRRVGLLTKLLKDFPDYADTVAQVGRPGKLKSGFPLSSRPIHVFVDMSNIMVGYHDYMKVSRNIPVKTRIRRLPLSFQNFSLILERGRPTAKRVLVGSDRFAAIDEGEKLGYETNILDRVHKVKHPTRRQLKFRKNTRGGAQEGGSGSETNDAPEERWVEQGVDEILHLKILESLLDTDEPATIVLATGDAAEAEFSGGFMKMVERALRRGWTVELVSFSQVTSYAYRKKEFRARWGNHFKMIALDGYLEELLDM</sequence>
<dbReference type="GO" id="GO:0005085">
    <property type="term" value="F:guanyl-nucleotide exchange factor activity"/>
    <property type="evidence" value="ECO:0007669"/>
    <property type="project" value="TreeGrafter"/>
</dbReference>
<feature type="compositionally biased region" description="Basic residues" evidence="1">
    <location>
        <begin position="384"/>
        <end position="393"/>
    </location>
</feature>
<evidence type="ECO:0000313" key="2">
    <source>
        <dbReference type="EMBL" id="KAB8071141.1"/>
    </source>
</evidence>
<name>A0A5N5WRM0_9EURO</name>
<dbReference type="GO" id="GO:0006606">
    <property type="term" value="P:protein import into nucleus"/>
    <property type="evidence" value="ECO:0007669"/>
    <property type="project" value="TreeGrafter"/>
</dbReference>
<reference evidence="2 3" key="1">
    <citation type="submission" date="2019-04" db="EMBL/GenBank/DDBJ databases">
        <title>Friends and foes A comparative genomics study of 23 Aspergillus species from section Flavi.</title>
        <authorList>
            <consortium name="DOE Joint Genome Institute"/>
            <person name="Kjaerbolling I."/>
            <person name="Vesth T."/>
            <person name="Frisvad J.C."/>
            <person name="Nybo J.L."/>
            <person name="Theobald S."/>
            <person name="Kildgaard S."/>
            <person name="Isbrandt T."/>
            <person name="Kuo A."/>
            <person name="Sato A."/>
            <person name="Lyhne E.K."/>
            <person name="Kogle M.E."/>
            <person name="Wiebenga A."/>
            <person name="Kun R.S."/>
            <person name="Lubbers R.J."/>
            <person name="Makela M.R."/>
            <person name="Barry K."/>
            <person name="Chovatia M."/>
            <person name="Clum A."/>
            <person name="Daum C."/>
            <person name="Haridas S."/>
            <person name="He G."/>
            <person name="LaButti K."/>
            <person name="Lipzen A."/>
            <person name="Mondo S."/>
            <person name="Riley R."/>
            <person name="Salamov A."/>
            <person name="Simmons B.A."/>
            <person name="Magnuson J.K."/>
            <person name="Henrissat B."/>
            <person name="Mortensen U.H."/>
            <person name="Larsen T.O."/>
            <person name="Devries R.P."/>
            <person name="Grigoriev I.V."/>
            <person name="Machida M."/>
            <person name="Baker S.E."/>
            <person name="Andersen M.R."/>
        </authorList>
    </citation>
    <scope>NUCLEOTIDE SEQUENCE [LARGE SCALE GENOMIC DNA]</scope>
    <source>
        <strain evidence="2 3">CBS 151.66</strain>
    </source>
</reference>
<evidence type="ECO:0008006" key="4">
    <source>
        <dbReference type="Google" id="ProtNLM"/>
    </source>
</evidence>
<feature type="region of interest" description="Disordered" evidence="1">
    <location>
        <begin position="384"/>
        <end position="411"/>
    </location>
</feature>
<protein>
    <recommendedName>
        <fullName evidence="4">NYN domain-containing protein</fullName>
    </recommendedName>
</protein>
<proteinExistence type="predicted"/>
<dbReference type="AlphaFoldDB" id="A0A5N5WRM0"/>
<dbReference type="GO" id="GO:0005634">
    <property type="term" value="C:nucleus"/>
    <property type="evidence" value="ECO:0007669"/>
    <property type="project" value="TreeGrafter"/>
</dbReference>
<dbReference type="OrthoDB" id="5590473at2759"/>
<keyword evidence="3" id="KW-1185">Reference proteome</keyword>
<feature type="compositionally biased region" description="Polar residues" evidence="1">
    <location>
        <begin position="21"/>
        <end position="31"/>
    </location>
</feature>
<feature type="compositionally biased region" description="Polar residues" evidence="1">
    <location>
        <begin position="176"/>
        <end position="188"/>
    </location>
</feature>
<dbReference type="CDD" id="cd18724">
    <property type="entry name" value="PIN_LabA-like"/>
    <property type="match status" value="1"/>
</dbReference>